<evidence type="ECO:0000313" key="3">
    <source>
        <dbReference type="Proteomes" id="UP001178507"/>
    </source>
</evidence>
<organism evidence="2 3">
    <name type="scientific">Effrenium voratum</name>
    <dbReference type="NCBI Taxonomy" id="2562239"/>
    <lineage>
        <taxon>Eukaryota</taxon>
        <taxon>Sar</taxon>
        <taxon>Alveolata</taxon>
        <taxon>Dinophyceae</taxon>
        <taxon>Suessiales</taxon>
        <taxon>Symbiodiniaceae</taxon>
        <taxon>Effrenium</taxon>
    </lineage>
</organism>
<comment type="caution">
    <text evidence="2">The sequence shown here is derived from an EMBL/GenBank/DDBJ whole genome shotgun (WGS) entry which is preliminary data.</text>
</comment>
<dbReference type="PROSITE" id="PS51857">
    <property type="entry name" value="CSD_2"/>
    <property type="match status" value="1"/>
</dbReference>
<dbReference type="Proteomes" id="UP001178507">
    <property type="component" value="Unassembled WGS sequence"/>
</dbReference>
<dbReference type="SUPFAM" id="SSF50249">
    <property type="entry name" value="Nucleic acid-binding proteins"/>
    <property type="match status" value="1"/>
</dbReference>
<reference evidence="2" key="1">
    <citation type="submission" date="2023-08" db="EMBL/GenBank/DDBJ databases">
        <authorList>
            <person name="Chen Y."/>
            <person name="Shah S."/>
            <person name="Dougan E. K."/>
            <person name="Thang M."/>
            <person name="Chan C."/>
        </authorList>
    </citation>
    <scope>NUCLEOTIDE SEQUENCE</scope>
</reference>
<dbReference type="EMBL" id="CAUJNA010002757">
    <property type="protein sequence ID" value="CAJ1394115.1"/>
    <property type="molecule type" value="Genomic_DNA"/>
</dbReference>
<dbReference type="AlphaFoldDB" id="A0AA36N0U7"/>
<sequence>MSYPEPPAKKQRMELATGQYGSGAIRTYNGAKGFGFIAGEGLTEDVFFMRTSLPDGYRELQGNDLQGRSVSFEIVKTSDGKLRAQNVSFV</sequence>
<gene>
    <name evidence="2" type="ORF">EVOR1521_LOCUS18849</name>
</gene>
<dbReference type="PRINTS" id="PR00050">
    <property type="entry name" value="COLDSHOCK"/>
</dbReference>
<name>A0AA36N0U7_9DINO</name>
<dbReference type="SMART" id="SM00357">
    <property type="entry name" value="CSP"/>
    <property type="match status" value="1"/>
</dbReference>
<evidence type="ECO:0000313" key="2">
    <source>
        <dbReference type="EMBL" id="CAJ1394115.1"/>
    </source>
</evidence>
<dbReference type="GO" id="GO:0003676">
    <property type="term" value="F:nucleic acid binding"/>
    <property type="evidence" value="ECO:0007669"/>
    <property type="project" value="InterPro"/>
</dbReference>
<accession>A0AA36N0U7</accession>
<dbReference type="Pfam" id="PF00313">
    <property type="entry name" value="CSD"/>
    <property type="match status" value="1"/>
</dbReference>
<evidence type="ECO:0000259" key="1">
    <source>
        <dbReference type="PROSITE" id="PS51857"/>
    </source>
</evidence>
<dbReference type="CDD" id="cd04458">
    <property type="entry name" value="CSP_CDS"/>
    <property type="match status" value="1"/>
</dbReference>
<protein>
    <recommendedName>
        <fullName evidence="1">CSD domain-containing protein</fullName>
    </recommendedName>
</protein>
<proteinExistence type="predicted"/>
<keyword evidence="3" id="KW-1185">Reference proteome</keyword>
<dbReference type="InterPro" id="IPR011129">
    <property type="entry name" value="CSD"/>
</dbReference>
<dbReference type="Gene3D" id="2.40.50.140">
    <property type="entry name" value="Nucleic acid-binding proteins"/>
    <property type="match status" value="1"/>
</dbReference>
<feature type="domain" description="CSD" evidence="1">
    <location>
        <begin position="20"/>
        <end position="89"/>
    </location>
</feature>
<dbReference type="InterPro" id="IPR012340">
    <property type="entry name" value="NA-bd_OB-fold"/>
</dbReference>
<dbReference type="InterPro" id="IPR002059">
    <property type="entry name" value="CSP_DNA-bd"/>
</dbReference>